<dbReference type="EC" id="5.1.3.6" evidence="3"/>
<name>A0A7X5YI22_9BACT</name>
<dbReference type="Gene3D" id="3.40.50.720">
    <property type="entry name" value="NAD(P)-binding Rossmann-like Domain"/>
    <property type="match status" value="1"/>
</dbReference>
<dbReference type="Pfam" id="PF01370">
    <property type="entry name" value="Epimerase"/>
    <property type="match status" value="1"/>
</dbReference>
<gene>
    <name evidence="4" type="ORF">F1644_05455</name>
    <name evidence="3" type="ORF">GGR15_003926</name>
</gene>
<dbReference type="EMBL" id="CP043839">
    <property type="protein sequence ID" value="WOF11745.1"/>
    <property type="molecule type" value="Genomic_DNA"/>
</dbReference>
<dbReference type="InterPro" id="IPR001509">
    <property type="entry name" value="Epimerase_deHydtase"/>
</dbReference>
<reference evidence="4 6" key="1">
    <citation type="submission" date="2019-09" db="EMBL/GenBank/DDBJ databases">
        <title>Butyricimonas paravirosa DSM 105722 (=214-4 = JCM 18677 = CCUG 65563).</title>
        <authorList>
            <person name="Le Roy T."/>
            <person name="Cani P.D."/>
        </authorList>
    </citation>
    <scope>NUCLEOTIDE SEQUENCE [LARGE SCALE GENOMIC DNA]</scope>
    <source>
        <strain evidence="4 6">DSM 105722</strain>
    </source>
</reference>
<organism evidence="3 5">
    <name type="scientific">Butyricimonas paravirosa</name>
    <dbReference type="NCBI Taxonomy" id="1472417"/>
    <lineage>
        <taxon>Bacteria</taxon>
        <taxon>Pseudomonadati</taxon>
        <taxon>Bacteroidota</taxon>
        <taxon>Bacteroidia</taxon>
        <taxon>Bacteroidales</taxon>
        <taxon>Odoribacteraceae</taxon>
        <taxon>Butyricimonas</taxon>
    </lineage>
</organism>
<reference evidence="3 5" key="2">
    <citation type="submission" date="2020-03" db="EMBL/GenBank/DDBJ databases">
        <title>Genomic Encyclopedia of Type Strains, Phase IV (KMG-IV): sequencing the most valuable type-strain genomes for metagenomic binning, comparative biology and taxonomic classification.</title>
        <authorList>
            <person name="Goeker M."/>
        </authorList>
    </citation>
    <scope>NUCLEOTIDE SEQUENCE [LARGE SCALE GENOMIC DNA]</scope>
    <source>
        <strain evidence="3 5">DSM 105722</strain>
    </source>
</reference>
<evidence type="ECO:0000259" key="2">
    <source>
        <dbReference type="Pfam" id="PF01370"/>
    </source>
</evidence>
<accession>A0A7X5YI22</accession>
<evidence type="ECO:0000313" key="3">
    <source>
        <dbReference type="EMBL" id="NJC20281.1"/>
    </source>
</evidence>
<evidence type="ECO:0000313" key="5">
    <source>
        <dbReference type="Proteomes" id="UP000576368"/>
    </source>
</evidence>
<dbReference type="GO" id="GO:0050378">
    <property type="term" value="F:UDP-glucuronate 4-epimerase activity"/>
    <property type="evidence" value="ECO:0007669"/>
    <property type="project" value="UniProtKB-EC"/>
</dbReference>
<dbReference type="GeneID" id="86890718"/>
<proteinExistence type="predicted"/>
<evidence type="ECO:0000313" key="6">
    <source>
        <dbReference type="Proteomes" id="UP001302374"/>
    </source>
</evidence>
<dbReference type="SUPFAM" id="SSF51735">
    <property type="entry name" value="NAD(P)-binding Rossmann-fold domains"/>
    <property type="match status" value="1"/>
</dbReference>
<protein>
    <submittedName>
        <fullName evidence="4">NAD-dependent epimerase/dehydratase family protein</fullName>
    </submittedName>
    <submittedName>
        <fullName evidence="3">UDP-glucuronate 4-epimerase</fullName>
        <ecNumber evidence="3">5.1.3.6</ecNumber>
    </submittedName>
</protein>
<dbReference type="AlphaFoldDB" id="A0A7X5YI22"/>
<dbReference type="RefSeq" id="WP_118305484.1">
    <property type="nucleotide sequence ID" value="NZ_BMPA01000015.1"/>
</dbReference>
<dbReference type="PRINTS" id="PR01713">
    <property type="entry name" value="NUCEPIMERASE"/>
</dbReference>
<keyword evidence="6" id="KW-1185">Reference proteome</keyword>
<keyword evidence="3" id="KW-0413">Isomerase</keyword>
<dbReference type="InterPro" id="IPR036291">
    <property type="entry name" value="NAD(P)-bd_dom_sf"/>
</dbReference>
<dbReference type="Proteomes" id="UP000576368">
    <property type="component" value="Unassembled WGS sequence"/>
</dbReference>
<evidence type="ECO:0000313" key="4">
    <source>
        <dbReference type="EMBL" id="WOF11745.1"/>
    </source>
</evidence>
<sequence>MNVLVTGTAGFIGFYLVQKLLDAGHTVYGIDSINHYYDVALKHDRLHACGIDHPVPDKEIVSSLNTNYTFCQLDLCDAEAIHKLFTTHAFDCVVNLAAQAGVRYSLKHPESYVQSNVMGFINLLESCKKTNCKKFIYASSSSVYGNNQSVPFKETDTVDHPISIYAATKKSDELMANAYAHLYGIQTIGLRFFTVYGPFGRPDMAPMLFANAIQHDEVIRIFNNGNLSRDFTYIEDIVTGIEKIVSTPGILREDVPGTPATIYNIGHGTPIQLMDFVHLLEKNLGKEARKEFVGMQPGDVYQTWADTTRLQEDYGYTPQISLETGITRFAEWFKSYNK</sequence>
<keyword evidence="1" id="KW-0520">NAD</keyword>
<evidence type="ECO:0000256" key="1">
    <source>
        <dbReference type="ARBA" id="ARBA00023027"/>
    </source>
</evidence>
<dbReference type="EMBL" id="JAATLI010000016">
    <property type="protein sequence ID" value="NJC20281.1"/>
    <property type="molecule type" value="Genomic_DNA"/>
</dbReference>
<feature type="domain" description="NAD-dependent epimerase/dehydratase" evidence="2">
    <location>
        <begin position="3"/>
        <end position="248"/>
    </location>
</feature>
<dbReference type="PANTHER" id="PTHR43574">
    <property type="entry name" value="EPIMERASE-RELATED"/>
    <property type="match status" value="1"/>
</dbReference>
<dbReference type="Proteomes" id="UP001302374">
    <property type="component" value="Chromosome"/>
</dbReference>